<protein>
    <recommendedName>
        <fullName evidence="1">DDE-1 domain-containing protein</fullName>
    </recommendedName>
</protein>
<proteinExistence type="predicted"/>
<keyword evidence="3" id="KW-1185">Reference proteome</keyword>
<dbReference type="InterPro" id="IPR004875">
    <property type="entry name" value="DDE_SF_endonuclease_dom"/>
</dbReference>
<dbReference type="Pfam" id="PF03184">
    <property type="entry name" value="DDE_1"/>
    <property type="match status" value="1"/>
</dbReference>
<evidence type="ECO:0000313" key="2">
    <source>
        <dbReference type="EMBL" id="KAJ8879197.1"/>
    </source>
</evidence>
<accession>A0ABQ9H4H6</accession>
<name>A0ABQ9H4H6_9NEOP</name>
<dbReference type="Proteomes" id="UP001159363">
    <property type="component" value="Chromosome 6"/>
</dbReference>
<reference evidence="2 3" key="1">
    <citation type="submission" date="2023-02" db="EMBL/GenBank/DDBJ databases">
        <title>LHISI_Scaffold_Assembly.</title>
        <authorList>
            <person name="Stuart O.P."/>
            <person name="Cleave R."/>
            <person name="Magrath M.J.L."/>
            <person name="Mikheyev A.S."/>
        </authorList>
    </citation>
    <scope>NUCLEOTIDE SEQUENCE [LARGE SCALE GENOMIC DNA]</scope>
    <source>
        <strain evidence="2">Daus_M_001</strain>
        <tissue evidence="2">Leg muscle</tissue>
    </source>
</reference>
<comment type="caution">
    <text evidence="2">The sequence shown here is derived from an EMBL/GenBank/DDBJ whole genome shotgun (WGS) entry which is preliminary data.</text>
</comment>
<organism evidence="2 3">
    <name type="scientific">Dryococelus australis</name>
    <dbReference type="NCBI Taxonomy" id="614101"/>
    <lineage>
        <taxon>Eukaryota</taxon>
        <taxon>Metazoa</taxon>
        <taxon>Ecdysozoa</taxon>
        <taxon>Arthropoda</taxon>
        <taxon>Hexapoda</taxon>
        <taxon>Insecta</taxon>
        <taxon>Pterygota</taxon>
        <taxon>Neoptera</taxon>
        <taxon>Polyneoptera</taxon>
        <taxon>Phasmatodea</taxon>
        <taxon>Verophasmatodea</taxon>
        <taxon>Anareolatae</taxon>
        <taxon>Phasmatidae</taxon>
        <taxon>Eurycanthinae</taxon>
        <taxon>Dryococelus</taxon>
    </lineage>
</organism>
<gene>
    <name evidence="2" type="ORF">PR048_019803</name>
</gene>
<dbReference type="EMBL" id="JARBHB010000007">
    <property type="protein sequence ID" value="KAJ8879197.1"/>
    <property type="molecule type" value="Genomic_DNA"/>
</dbReference>
<feature type="domain" description="DDE-1" evidence="1">
    <location>
        <begin position="128"/>
        <end position="246"/>
    </location>
</feature>
<evidence type="ECO:0000313" key="3">
    <source>
        <dbReference type="Proteomes" id="UP001159363"/>
    </source>
</evidence>
<evidence type="ECO:0000259" key="1">
    <source>
        <dbReference type="Pfam" id="PF03184"/>
    </source>
</evidence>
<sequence>MASREVTATEEQQVKLNRAEWTEEQLKWLRLFLKRHPDIANRQTQSMNHGLASKMNQFIVSYHFQKFREILLENGLMERPEMIYNICEKGVRLTIHDEQNVLARRGAQMIHFVSSKHAENRLKLEWYSDIPVGTVICMCSNGSMTTALFIRWLEHFARYEMDGKALLIFFFWASCHLDSNIVRAADQCGIICYCLPSNTTLEFQPLDKPVSKMFESCCDDELLLAYDRKKKDFRLTRITLSPFLSEVWARSVTAPNIVTGFRVTGIYPLDLLKIPDKAFDPSAVTEMPQVSESTETDADDYSDEQFNMSFTKNFHHRNSRLQPRKANVKGTRKLKDTAPRIRKKIKLESNSKVRKNRESLDEFGNPSTSVMNATNDKTYIVQERMIKMKQSIPCELDFAAKKLSCRE</sequence>